<dbReference type="OrthoDB" id="3269001at2759"/>
<name>A0A2H3F1Q1_ARMGA</name>
<keyword evidence="2" id="KW-1185">Reference proteome</keyword>
<sequence>CALVAMVCNFPAAHKIAGLAMFTHSQFCSQCKCTRQVHGYGNTDYQNWAYHTGVECQEHADIYTFCKTKEQKKDVFCSTGLCWSELLHLKYFNITQFVVVDTMHNLFLGLIKEHFKGVLGL</sequence>
<feature type="non-terminal residue" evidence="1">
    <location>
        <position position="1"/>
    </location>
</feature>
<dbReference type="PANTHER" id="PTHR46579:SF2">
    <property type="entry name" value="C2H2-TYPE DOMAIN-CONTAINING PROTEIN"/>
    <property type="match status" value="1"/>
</dbReference>
<dbReference type="AlphaFoldDB" id="A0A2H3F1Q1"/>
<gene>
    <name evidence="1" type="ORF">ARMGADRAFT_892202</name>
</gene>
<dbReference type="EMBL" id="KZ293644">
    <property type="protein sequence ID" value="PBL04487.1"/>
    <property type="molecule type" value="Genomic_DNA"/>
</dbReference>
<evidence type="ECO:0000313" key="1">
    <source>
        <dbReference type="EMBL" id="PBL04487.1"/>
    </source>
</evidence>
<dbReference type="InParanoid" id="A0A2H3F1Q1"/>
<reference evidence="2" key="1">
    <citation type="journal article" date="2017" name="Nat. Ecol. Evol.">
        <title>Genome expansion and lineage-specific genetic innovations in the forest pathogenic fungi Armillaria.</title>
        <authorList>
            <person name="Sipos G."/>
            <person name="Prasanna A.N."/>
            <person name="Walter M.C."/>
            <person name="O'Connor E."/>
            <person name="Balint B."/>
            <person name="Krizsan K."/>
            <person name="Kiss B."/>
            <person name="Hess J."/>
            <person name="Varga T."/>
            <person name="Slot J."/>
            <person name="Riley R."/>
            <person name="Boka B."/>
            <person name="Rigling D."/>
            <person name="Barry K."/>
            <person name="Lee J."/>
            <person name="Mihaltcheva S."/>
            <person name="LaButti K."/>
            <person name="Lipzen A."/>
            <person name="Waldron R."/>
            <person name="Moloney N.M."/>
            <person name="Sperisen C."/>
            <person name="Kredics L."/>
            <person name="Vagvoelgyi C."/>
            <person name="Patrignani A."/>
            <person name="Fitzpatrick D."/>
            <person name="Nagy I."/>
            <person name="Doyle S."/>
            <person name="Anderson J.B."/>
            <person name="Grigoriev I.V."/>
            <person name="Gueldener U."/>
            <person name="Muensterkoetter M."/>
            <person name="Nagy L.G."/>
        </authorList>
    </citation>
    <scope>NUCLEOTIDE SEQUENCE [LARGE SCALE GENOMIC DNA]</scope>
    <source>
        <strain evidence="2">Ar21-2</strain>
    </source>
</reference>
<organism evidence="1 2">
    <name type="scientific">Armillaria gallica</name>
    <name type="common">Bulbous honey fungus</name>
    <name type="synonym">Armillaria bulbosa</name>
    <dbReference type="NCBI Taxonomy" id="47427"/>
    <lineage>
        <taxon>Eukaryota</taxon>
        <taxon>Fungi</taxon>
        <taxon>Dikarya</taxon>
        <taxon>Basidiomycota</taxon>
        <taxon>Agaricomycotina</taxon>
        <taxon>Agaricomycetes</taxon>
        <taxon>Agaricomycetidae</taxon>
        <taxon>Agaricales</taxon>
        <taxon>Marasmiineae</taxon>
        <taxon>Physalacriaceae</taxon>
        <taxon>Armillaria</taxon>
    </lineage>
</organism>
<proteinExistence type="predicted"/>
<dbReference type="PANTHER" id="PTHR46579">
    <property type="entry name" value="F5/8 TYPE C DOMAIN-CONTAINING PROTEIN-RELATED"/>
    <property type="match status" value="1"/>
</dbReference>
<accession>A0A2H3F1Q1</accession>
<protein>
    <submittedName>
        <fullName evidence="1">Uncharacterized protein</fullName>
    </submittedName>
</protein>
<dbReference type="STRING" id="47427.A0A2H3F1Q1"/>
<dbReference type="Proteomes" id="UP000217790">
    <property type="component" value="Unassembled WGS sequence"/>
</dbReference>
<feature type="non-terminal residue" evidence="1">
    <location>
        <position position="121"/>
    </location>
</feature>
<evidence type="ECO:0000313" key="2">
    <source>
        <dbReference type="Proteomes" id="UP000217790"/>
    </source>
</evidence>
<dbReference type="OMA" id="ANQDEYA"/>